<sequence>MAACNKPEAPPASEAAEANADSRLAAIDDSLARMNYGKAARLAAEAQAQYPGDHRLHAAAARAQARLGDADASAAALQRAVAAGLPDVRALLADPAFDTVRDHQALAAYRPRRAAKAPAAPTSRIRAGDVEIIESADGDVIRAGDVVLDTRP</sequence>
<proteinExistence type="predicted"/>
<protein>
    <submittedName>
        <fullName evidence="2">Uncharacterized protein</fullName>
    </submittedName>
</protein>
<accession>A0ABX7SLW2</accession>
<dbReference type="Proteomes" id="UP000663942">
    <property type="component" value="Chromosome"/>
</dbReference>
<dbReference type="EMBL" id="CP062006">
    <property type="protein sequence ID" value="QTC88691.1"/>
    <property type="molecule type" value="Genomic_DNA"/>
</dbReference>
<evidence type="ECO:0000313" key="2">
    <source>
        <dbReference type="EMBL" id="QTC88691.1"/>
    </source>
</evidence>
<feature type="region of interest" description="Disordered" evidence="1">
    <location>
        <begin position="1"/>
        <end position="20"/>
    </location>
</feature>
<organism evidence="2 3">
    <name type="scientific">Brevundimonas pondensis</name>
    <dbReference type="NCBI Taxonomy" id="2774189"/>
    <lineage>
        <taxon>Bacteria</taxon>
        <taxon>Pseudomonadati</taxon>
        <taxon>Pseudomonadota</taxon>
        <taxon>Alphaproteobacteria</taxon>
        <taxon>Caulobacterales</taxon>
        <taxon>Caulobacteraceae</taxon>
        <taxon>Brevundimonas</taxon>
    </lineage>
</organism>
<evidence type="ECO:0000313" key="3">
    <source>
        <dbReference type="Proteomes" id="UP000663942"/>
    </source>
</evidence>
<keyword evidence="3" id="KW-1185">Reference proteome</keyword>
<reference evidence="2 3" key="1">
    <citation type="submission" date="2020-09" db="EMBL/GenBank/DDBJ databases">
        <title>Brevundimonas sp. LVF1 isolated from an oligotrophic pond in Goettingen, Germany.</title>
        <authorList>
            <person name="Friedrich I."/>
            <person name="Klassen A."/>
            <person name="Neubauer H."/>
            <person name="Schneider D."/>
            <person name="Hertel R."/>
            <person name="Daniel R."/>
        </authorList>
    </citation>
    <scope>NUCLEOTIDE SEQUENCE [LARGE SCALE GENOMIC DNA]</scope>
    <source>
        <strain evidence="2 3">LVF1</strain>
    </source>
</reference>
<evidence type="ECO:0000256" key="1">
    <source>
        <dbReference type="SAM" id="MobiDB-lite"/>
    </source>
</evidence>
<dbReference type="RefSeq" id="WP_207826173.1">
    <property type="nucleotide sequence ID" value="NZ_CP062006.1"/>
</dbReference>
<name>A0ABX7SLW2_9CAUL</name>
<gene>
    <name evidence="2" type="ORF">IFE19_04825</name>
</gene>